<evidence type="ECO:0000313" key="4">
    <source>
        <dbReference type="Proteomes" id="UP000541610"/>
    </source>
</evidence>
<dbReference type="SUPFAM" id="SSF53098">
    <property type="entry name" value="Ribonuclease H-like"/>
    <property type="match status" value="1"/>
</dbReference>
<sequence length="906" mass="102520">MSFMMGCGIDDFSTEFGDWLDGLQMQPVPKIHWKWAKADEVCRRECTAQLEKFVTNKKLIAVPNAKSNLFRSNFYGTRGRKRYRVVTPLVKLNGLLRLAMAKYKLPNPQSRITSVIHRLRCAEAAHLLDVRDAFMCIHCGATMSSKLEIWWFHKIYSVWRFVYLIYGSSVAPLTLELCMSYLESRCPKPLPCSGLPHPATFMDDLVRPCHAHADLQVCDQTITVYATHQFHLTNDRLCSDHSVTALGLDVSLDFIIYRRDKYDAVCQIEIPTDASFRKGLEVLGLIVNEPDFLGLHILPVKHALVGLLSHWRHVNQSKWDEPMPIPLLDLIRDWVDLVKSTPLPKVPRRIDMGAPFDVFTDSSRSLMCYQIYQYDCDVSIMCEQFTISASESHFHINVLELSAVWRSLNRLQLVCIDSGLSANSLITVHLDSQTALSILLNRRVPRVPPQALYQKFLDLIQVASANFHIRYVYVMSKLNPADAGTRSELLYEVHRVRSDLVDKLLPAEDPKTVMPVRPRSDSSDQQGDQSPLVRRSARLAKKRRVDDAEPVPSQEEPTDEPPIVVDSGYDFRPVYTSVPGLPPPSYTTTLLGDIDGDVDTITIEDPTDQLELASYGHEIAHEANEVVYDRLRRFYTWPNMKKTIAKAAELCEPCGRTKTRPCDRQFKQAVRAPRLTPIPFHKVGMDGLGPFGTMHILTLTDYYSCYCLTRTTITAPTAYDVRQLLNKVYRLFGVFPRIVRSDNASIFRSASTTFPGVWTFSPVHGSPSNGHAERRHRVINQKLRRLLLQGVVGNDLSGWNDILTKICGEMNNAPVCRAGGLCPTDILMYYPCTNIITGANRQQVANKHAVWRNYRTAALARTAQKIAVAEQSLAIGQHVMVRVQKPNSKLSPRYDPATITRILGSE</sequence>
<dbReference type="EMBL" id="JABANP010000548">
    <property type="protein sequence ID" value="KAF4681058.1"/>
    <property type="molecule type" value="Genomic_DNA"/>
</dbReference>
<comment type="caution">
    <text evidence="3">The sequence shown here is derived from an EMBL/GenBank/DDBJ whole genome shotgun (WGS) entry which is preliminary data.</text>
</comment>
<dbReference type="InterPro" id="IPR012337">
    <property type="entry name" value="RNaseH-like_sf"/>
</dbReference>
<dbReference type="InterPro" id="IPR041588">
    <property type="entry name" value="Integrase_H2C2"/>
</dbReference>
<dbReference type="OrthoDB" id="429386at2759"/>
<dbReference type="GO" id="GO:0015074">
    <property type="term" value="P:DNA integration"/>
    <property type="evidence" value="ECO:0007669"/>
    <property type="project" value="InterPro"/>
</dbReference>
<dbReference type="PANTHER" id="PTHR37984:SF5">
    <property type="entry name" value="PROTEIN NYNRIN-LIKE"/>
    <property type="match status" value="1"/>
</dbReference>
<protein>
    <recommendedName>
        <fullName evidence="2">Integrase catalytic domain-containing protein</fullName>
    </recommendedName>
</protein>
<accession>A0A7J6NB03</accession>
<evidence type="ECO:0000313" key="3">
    <source>
        <dbReference type="EMBL" id="KAF4681058.1"/>
    </source>
</evidence>
<dbReference type="GO" id="GO:0003676">
    <property type="term" value="F:nucleic acid binding"/>
    <property type="evidence" value="ECO:0007669"/>
    <property type="project" value="InterPro"/>
</dbReference>
<dbReference type="AlphaFoldDB" id="A0A7J6NB03"/>
<dbReference type="InterPro" id="IPR050951">
    <property type="entry name" value="Retrovirus_Pol_polyprotein"/>
</dbReference>
<dbReference type="Proteomes" id="UP000541610">
    <property type="component" value="Unassembled WGS sequence"/>
</dbReference>
<feature type="region of interest" description="Disordered" evidence="1">
    <location>
        <begin position="507"/>
        <end position="566"/>
    </location>
</feature>
<feature type="domain" description="Integrase catalytic" evidence="2">
    <location>
        <begin position="675"/>
        <end position="831"/>
    </location>
</feature>
<dbReference type="PROSITE" id="PS50994">
    <property type="entry name" value="INTEGRASE"/>
    <property type="match status" value="1"/>
</dbReference>
<proteinExistence type="predicted"/>
<reference evidence="3 4" key="1">
    <citation type="submission" date="2020-04" db="EMBL/GenBank/DDBJ databases">
        <title>Perkinsus olseni comparative genomics.</title>
        <authorList>
            <person name="Bogema D.R."/>
        </authorList>
    </citation>
    <scope>NUCLEOTIDE SEQUENCE [LARGE SCALE GENOMIC DNA]</scope>
    <source>
        <strain evidence="3">00978-12</strain>
    </source>
</reference>
<dbReference type="InterPro" id="IPR036397">
    <property type="entry name" value="RNaseH_sf"/>
</dbReference>
<dbReference type="PANTHER" id="PTHR37984">
    <property type="entry name" value="PROTEIN CBG26694"/>
    <property type="match status" value="1"/>
</dbReference>
<evidence type="ECO:0000256" key="1">
    <source>
        <dbReference type="SAM" id="MobiDB-lite"/>
    </source>
</evidence>
<dbReference type="InterPro" id="IPR001584">
    <property type="entry name" value="Integrase_cat-core"/>
</dbReference>
<dbReference type="InterPro" id="IPR043502">
    <property type="entry name" value="DNA/RNA_pol_sf"/>
</dbReference>
<gene>
    <name evidence="3" type="ORF">FOZ60_012633</name>
</gene>
<name>A0A7J6NB03_PEROL</name>
<dbReference type="SUPFAM" id="SSF56672">
    <property type="entry name" value="DNA/RNA polymerases"/>
    <property type="match status" value="1"/>
</dbReference>
<dbReference type="Gene3D" id="3.30.420.10">
    <property type="entry name" value="Ribonuclease H-like superfamily/Ribonuclease H"/>
    <property type="match status" value="1"/>
</dbReference>
<evidence type="ECO:0000259" key="2">
    <source>
        <dbReference type="PROSITE" id="PS50994"/>
    </source>
</evidence>
<dbReference type="Pfam" id="PF17921">
    <property type="entry name" value="Integrase_H2C2"/>
    <property type="match status" value="1"/>
</dbReference>
<organism evidence="3 4">
    <name type="scientific">Perkinsus olseni</name>
    <name type="common">Perkinsus atlanticus</name>
    <dbReference type="NCBI Taxonomy" id="32597"/>
    <lineage>
        <taxon>Eukaryota</taxon>
        <taxon>Sar</taxon>
        <taxon>Alveolata</taxon>
        <taxon>Perkinsozoa</taxon>
        <taxon>Perkinsea</taxon>
        <taxon>Perkinsida</taxon>
        <taxon>Perkinsidae</taxon>
        <taxon>Perkinsus</taxon>
    </lineage>
</organism>
<dbReference type="Gene3D" id="1.10.340.70">
    <property type="match status" value="1"/>
</dbReference>